<keyword evidence="1" id="KW-0812">Transmembrane</keyword>
<name>A0A813YF73_9BILA</name>
<feature type="transmembrane region" description="Helical" evidence="1">
    <location>
        <begin position="162"/>
        <end position="181"/>
    </location>
</feature>
<keyword evidence="1" id="KW-1133">Transmembrane helix</keyword>
<feature type="transmembrane region" description="Helical" evidence="1">
    <location>
        <begin position="89"/>
        <end position="107"/>
    </location>
</feature>
<evidence type="ECO:0000313" key="2">
    <source>
        <dbReference type="EMBL" id="CAF0782754.1"/>
    </source>
</evidence>
<comment type="caution">
    <text evidence="3">The sequence shown here is derived from an EMBL/GenBank/DDBJ whole genome shotgun (WGS) entry which is preliminary data.</text>
</comment>
<reference evidence="3" key="1">
    <citation type="submission" date="2021-02" db="EMBL/GenBank/DDBJ databases">
        <authorList>
            <person name="Nowell W R."/>
        </authorList>
    </citation>
    <scope>NUCLEOTIDE SEQUENCE</scope>
</reference>
<dbReference type="EMBL" id="CAJOBC010001283">
    <property type="protein sequence ID" value="CAF3669044.1"/>
    <property type="molecule type" value="Genomic_DNA"/>
</dbReference>
<evidence type="ECO:0000256" key="1">
    <source>
        <dbReference type="SAM" id="Phobius"/>
    </source>
</evidence>
<dbReference type="AlphaFoldDB" id="A0A813YF73"/>
<feature type="transmembrane region" description="Helical" evidence="1">
    <location>
        <begin position="119"/>
        <end position="141"/>
    </location>
</feature>
<sequence>MSVSPTLCRSVNHKLNNCCALTDHQTQVQTRALPYSNLRTNEHSTYCHSTQTAPQILYSTHPIQVLTKTTNGLPSSTTDEEQFLLQNNFRFSLIFSVIWLSYCWILTEHYKFDFGKFTVIIRLLFCLLHVLTIWKLFQYIMKLIHRFYRLVRRIRVLLPQQISLIIFSLILFLLLTMVLHFKQFLRDIFAIVD</sequence>
<dbReference type="Proteomes" id="UP000663829">
    <property type="component" value="Unassembled WGS sequence"/>
</dbReference>
<evidence type="ECO:0000313" key="6">
    <source>
        <dbReference type="Proteomes" id="UP000663829"/>
    </source>
</evidence>
<dbReference type="OrthoDB" id="9984469at2759"/>
<protein>
    <submittedName>
        <fullName evidence="3">Uncharacterized protein</fullName>
    </submittedName>
</protein>
<dbReference type="EMBL" id="CAJOBA010000911">
    <property type="protein sequence ID" value="CAF3564556.1"/>
    <property type="molecule type" value="Genomic_DNA"/>
</dbReference>
<dbReference type="EMBL" id="CAJNOQ010001283">
    <property type="protein sequence ID" value="CAF0883290.1"/>
    <property type="molecule type" value="Genomic_DNA"/>
</dbReference>
<evidence type="ECO:0000313" key="4">
    <source>
        <dbReference type="EMBL" id="CAF3564556.1"/>
    </source>
</evidence>
<keyword evidence="6" id="KW-1185">Reference proteome</keyword>
<dbReference type="EMBL" id="CAJNOK010000911">
    <property type="protein sequence ID" value="CAF0782754.1"/>
    <property type="molecule type" value="Genomic_DNA"/>
</dbReference>
<gene>
    <name evidence="3" type="ORF">GPM918_LOCUS7726</name>
    <name evidence="2" type="ORF">OVA965_LOCUS3701</name>
    <name evidence="5" type="ORF">SRO942_LOCUS7726</name>
    <name evidence="4" type="ORF">TMI583_LOCUS3699</name>
</gene>
<accession>A0A813YF73</accession>
<organism evidence="3 6">
    <name type="scientific">Didymodactylos carnosus</name>
    <dbReference type="NCBI Taxonomy" id="1234261"/>
    <lineage>
        <taxon>Eukaryota</taxon>
        <taxon>Metazoa</taxon>
        <taxon>Spiralia</taxon>
        <taxon>Gnathifera</taxon>
        <taxon>Rotifera</taxon>
        <taxon>Eurotatoria</taxon>
        <taxon>Bdelloidea</taxon>
        <taxon>Philodinida</taxon>
        <taxon>Philodinidae</taxon>
        <taxon>Didymodactylos</taxon>
    </lineage>
</organism>
<evidence type="ECO:0000313" key="3">
    <source>
        <dbReference type="EMBL" id="CAF0883290.1"/>
    </source>
</evidence>
<keyword evidence="1" id="KW-0472">Membrane</keyword>
<proteinExistence type="predicted"/>
<dbReference type="Proteomes" id="UP000682733">
    <property type="component" value="Unassembled WGS sequence"/>
</dbReference>
<dbReference type="Proteomes" id="UP000681722">
    <property type="component" value="Unassembled WGS sequence"/>
</dbReference>
<dbReference type="Proteomes" id="UP000677228">
    <property type="component" value="Unassembled WGS sequence"/>
</dbReference>
<evidence type="ECO:0000313" key="5">
    <source>
        <dbReference type="EMBL" id="CAF3669044.1"/>
    </source>
</evidence>